<dbReference type="RefSeq" id="WP_083050146.1">
    <property type="nucleotide sequence ID" value="NZ_MWQY01000008.1"/>
</dbReference>
<gene>
    <name evidence="6" type="ORF">B4O97_08420</name>
</gene>
<dbReference type="Gene3D" id="3.40.190.290">
    <property type="match status" value="1"/>
</dbReference>
<dbReference type="GO" id="GO:0003700">
    <property type="term" value="F:DNA-binding transcription factor activity"/>
    <property type="evidence" value="ECO:0007669"/>
    <property type="project" value="InterPro"/>
</dbReference>
<dbReference type="Pfam" id="PF03466">
    <property type="entry name" value="LysR_substrate"/>
    <property type="match status" value="1"/>
</dbReference>
<dbReference type="InterPro" id="IPR036388">
    <property type="entry name" value="WH-like_DNA-bd_sf"/>
</dbReference>
<evidence type="ECO:0000256" key="1">
    <source>
        <dbReference type="ARBA" id="ARBA00009437"/>
    </source>
</evidence>
<comment type="similarity">
    <text evidence="1">Belongs to the LysR transcriptional regulatory family.</text>
</comment>
<dbReference type="SUPFAM" id="SSF53850">
    <property type="entry name" value="Periplasmic binding protein-like II"/>
    <property type="match status" value="1"/>
</dbReference>
<dbReference type="OrthoDB" id="9803714at2"/>
<dbReference type="AlphaFoldDB" id="A0A1Y1RYT9"/>
<dbReference type="GO" id="GO:0000976">
    <property type="term" value="F:transcription cis-regulatory region binding"/>
    <property type="evidence" value="ECO:0007669"/>
    <property type="project" value="TreeGrafter"/>
</dbReference>
<evidence type="ECO:0000256" key="2">
    <source>
        <dbReference type="ARBA" id="ARBA00023015"/>
    </source>
</evidence>
<dbReference type="STRING" id="1963862.B4O97_08420"/>
<dbReference type="Pfam" id="PF00126">
    <property type="entry name" value="HTH_1"/>
    <property type="match status" value="1"/>
</dbReference>
<dbReference type="Proteomes" id="UP000192343">
    <property type="component" value="Unassembled WGS sequence"/>
</dbReference>
<dbReference type="Gene3D" id="1.10.10.10">
    <property type="entry name" value="Winged helix-like DNA-binding domain superfamily/Winged helix DNA-binding domain"/>
    <property type="match status" value="1"/>
</dbReference>
<evidence type="ECO:0000256" key="3">
    <source>
        <dbReference type="ARBA" id="ARBA00023125"/>
    </source>
</evidence>
<evidence type="ECO:0000313" key="6">
    <source>
        <dbReference type="EMBL" id="ORC35750.1"/>
    </source>
</evidence>
<keyword evidence="7" id="KW-1185">Reference proteome</keyword>
<name>A0A1Y1RYT9_9SPIO</name>
<dbReference type="NCBIfam" id="NF008722">
    <property type="entry name" value="PRK11716.1"/>
    <property type="match status" value="1"/>
</dbReference>
<dbReference type="FunFam" id="1.10.10.10:FF:000001">
    <property type="entry name" value="LysR family transcriptional regulator"/>
    <property type="match status" value="1"/>
</dbReference>
<keyword evidence="3" id="KW-0238">DNA-binding</keyword>
<dbReference type="PANTHER" id="PTHR30126">
    <property type="entry name" value="HTH-TYPE TRANSCRIPTIONAL REGULATOR"/>
    <property type="match status" value="1"/>
</dbReference>
<dbReference type="PROSITE" id="PS50931">
    <property type="entry name" value="HTH_LYSR"/>
    <property type="match status" value="1"/>
</dbReference>
<dbReference type="PANTHER" id="PTHR30126:SF81">
    <property type="entry name" value="HTH-TYPE TRANSCRIPTIONAL REGULATOR ILVY"/>
    <property type="match status" value="1"/>
</dbReference>
<reference evidence="6 7" key="1">
    <citation type="submission" date="2017-03" db="EMBL/GenBank/DDBJ databases">
        <title>Draft Genome sequence of Marispirochaeta sp. strain JC444.</title>
        <authorList>
            <person name="Shivani Y."/>
            <person name="Subhash Y."/>
            <person name="Sasikala C."/>
            <person name="Ramana C."/>
        </authorList>
    </citation>
    <scope>NUCLEOTIDE SEQUENCE [LARGE SCALE GENOMIC DNA]</scope>
    <source>
        <strain evidence="6 7">JC444</strain>
    </source>
</reference>
<proteinExistence type="inferred from homology"/>
<comment type="caution">
    <text evidence="6">The sequence shown here is derived from an EMBL/GenBank/DDBJ whole genome shotgun (WGS) entry which is preliminary data.</text>
</comment>
<dbReference type="SUPFAM" id="SSF46785">
    <property type="entry name" value="Winged helix' DNA-binding domain"/>
    <property type="match status" value="1"/>
</dbReference>
<sequence>MDIYEMRFFLAAADTLHFGRASQVCNISPSALSRGIQRIEEEIGEALFVRDRKGVRLTDAGRRFREYARGSIEGLEELKRSIHSAELTGEIRLYCSVTACYSVLPSILSRFREAYPGISIKLHTGAASDAVETVSSGDVDLAVIARPDTPMPGLLFQELTTTPLVFVAPRQEWQYTETLEKEFIPWSEIPMILPERGLMRKRVLRWFRERGESPKVYAEVAGNEAILALVSLNCGVGVVPRLVVEKSPVARKIRILKVRPPLKPYSVGMCVRKAAIQSPTLSAFWGLGGTGD</sequence>
<accession>A0A1Y1RYT9</accession>
<keyword evidence="4" id="KW-0804">Transcription</keyword>
<keyword evidence="2" id="KW-0805">Transcription regulation</keyword>
<evidence type="ECO:0000259" key="5">
    <source>
        <dbReference type="PROSITE" id="PS50931"/>
    </source>
</evidence>
<dbReference type="EMBL" id="MWQY01000008">
    <property type="protein sequence ID" value="ORC35750.1"/>
    <property type="molecule type" value="Genomic_DNA"/>
</dbReference>
<feature type="domain" description="HTH lysR-type" evidence="5">
    <location>
        <begin position="1"/>
        <end position="58"/>
    </location>
</feature>
<dbReference type="InterPro" id="IPR036390">
    <property type="entry name" value="WH_DNA-bd_sf"/>
</dbReference>
<dbReference type="InterPro" id="IPR005119">
    <property type="entry name" value="LysR_subst-bd"/>
</dbReference>
<dbReference type="InterPro" id="IPR000847">
    <property type="entry name" value="LysR_HTH_N"/>
</dbReference>
<protein>
    <submittedName>
        <fullName evidence="6">Transcriptional regulator IlvY</fullName>
    </submittedName>
</protein>
<evidence type="ECO:0000313" key="7">
    <source>
        <dbReference type="Proteomes" id="UP000192343"/>
    </source>
</evidence>
<organism evidence="6 7">
    <name type="scientific">Marispirochaeta aestuarii</name>
    <dbReference type="NCBI Taxonomy" id="1963862"/>
    <lineage>
        <taxon>Bacteria</taxon>
        <taxon>Pseudomonadati</taxon>
        <taxon>Spirochaetota</taxon>
        <taxon>Spirochaetia</taxon>
        <taxon>Spirochaetales</taxon>
        <taxon>Spirochaetaceae</taxon>
        <taxon>Marispirochaeta</taxon>
    </lineage>
</organism>
<evidence type="ECO:0000256" key="4">
    <source>
        <dbReference type="ARBA" id="ARBA00023163"/>
    </source>
</evidence>